<accession>A0AAN8WI10</accession>
<evidence type="ECO:0000313" key="1">
    <source>
        <dbReference type="EMBL" id="KAK7024419.1"/>
    </source>
</evidence>
<name>A0AAN8WI10_HALRR</name>
<organism evidence="1 2">
    <name type="scientific">Halocaridina rubra</name>
    <name type="common">Hawaiian red shrimp</name>
    <dbReference type="NCBI Taxonomy" id="373956"/>
    <lineage>
        <taxon>Eukaryota</taxon>
        <taxon>Metazoa</taxon>
        <taxon>Ecdysozoa</taxon>
        <taxon>Arthropoda</taxon>
        <taxon>Crustacea</taxon>
        <taxon>Multicrustacea</taxon>
        <taxon>Malacostraca</taxon>
        <taxon>Eumalacostraca</taxon>
        <taxon>Eucarida</taxon>
        <taxon>Decapoda</taxon>
        <taxon>Pleocyemata</taxon>
        <taxon>Caridea</taxon>
        <taxon>Atyoidea</taxon>
        <taxon>Atyidae</taxon>
        <taxon>Halocaridina</taxon>
    </lineage>
</organism>
<proteinExistence type="predicted"/>
<reference evidence="1 2" key="1">
    <citation type="submission" date="2023-11" db="EMBL/GenBank/DDBJ databases">
        <title>Halocaridina rubra genome assembly.</title>
        <authorList>
            <person name="Smith C."/>
        </authorList>
    </citation>
    <scope>NUCLEOTIDE SEQUENCE [LARGE SCALE GENOMIC DNA]</scope>
    <source>
        <strain evidence="1">EP-1</strain>
        <tissue evidence="1">Whole</tissue>
    </source>
</reference>
<gene>
    <name evidence="1" type="ORF">SK128_023228</name>
</gene>
<dbReference type="AlphaFoldDB" id="A0AAN8WI10"/>
<dbReference type="EMBL" id="JAXCGZ010022770">
    <property type="protein sequence ID" value="KAK7024419.1"/>
    <property type="molecule type" value="Genomic_DNA"/>
</dbReference>
<feature type="non-terminal residue" evidence="1">
    <location>
        <position position="51"/>
    </location>
</feature>
<comment type="caution">
    <text evidence="1">The sequence shown here is derived from an EMBL/GenBank/DDBJ whole genome shotgun (WGS) entry which is preliminary data.</text>
</comment>
<keyword evidence="2" id="KW-1185">Reference proteome</keyword>
<evidence type="ECO:0000313" key="2">
    <source>
        <dbReference type="Proteomes" id="UP001381693"/>
    </source>
</evidence>
<sequence>MDVIGQLGGFMIDKHGVSFGMPHGVGLVTIKLPKGNTHCVIEDKDFHAEFI</sequence>
<dbReference type="Proteomes" id="UP001381693">
    <property type="component" value="Unassembled WGS sequence"/>
</dbReference>
<protein>
    <submittedName>
        <fullName evidence="1">Uncharacterized protein</fullName>
    </submittedName>
</protein>